<organism evidence="1 2">
    <name type="scientific">Pseudotabrizicola sediminis</name>
    <dbReference type="NCBI Taxonomy" id="2486418"/>
    <lineage>
        <taxon>Bacteria</taxon>
        <taxon>Pseudomonadati</taxon>
        <taxon>Pseudomonadota</taxon>
        <taxon>Alphaproteobacteria</taxon>
        <taxon>Rhodobacterales</taxon>
        <taxon>Paracoccaceae</taxon>
        <taxon>Pseudotabrizicola</taxon>
    </lineage>
</organism>
<name>A0ABY2KR98_9RHOB</name>
<proteinExistence type="predicted"/>
<dbReference type="Proteomes" id="UP000297741">
    <property type="component" value="Unassembled WGS sequence"/>
</dbReference>
<dbReference type="EMBL" id="RPEM01000004">
    <property type="protein sequence ID" value="TGD43769.1"/>
    <property type="molecule type" value="Genomic_DNA"/>
</dbReference>
<sequence length="206" mass="22895">MERAKIMLWEIRTHMKPALGIIDLIPNIHRTPALAALRRAVLEGRPATFRMSDEDRELAFHDAHVQLTSPIGARVLKVLHDAGHLKLKKPPAKTLPALEAYIATEPVFRADVARILAAEEAKRLRLADIIADPACARPEELDPYLIDKVISYHLGHAATGTIEIAGLPCHRSRSPGDPADADRYRAEDRMLCWWTDSNGQRQGEAG</sequence>
<gene>
    <name evidence="1" type="ORF">EEB11_07200</name>
</gene>
<evidence type="ECO:0000313" key="1">
    <source>
        <dbReference type="EMBL" id="TGD43769.1"/>
    </source>
</evidence>
<accession>A0ABY2KR98</accession>
<comment type="caution">
    <text evidence="1">The sequence shown here is derived from an EMBL/GenBank/DDBJ whole genome shotgun (WGS) entry which is preliminary data.</text>
</comment>
<protein>
    <submittedName>
        <fullName evidence="1">Uncharacterized protein</fullName>
    </submittedName>
</protein>
<keyword evidence="2" id="KW-1185">Reference proteome</keyword>
<reference evidence="1 2" key="1">
    <citation type="submission" date="2018-11" db="EMBL/GenBank/DDBJ databases">
        <title>Tabrizicola sp. isolated from sediment of alpine lake.</title>
        <authorList>
            <person name="Liu Z."/>
        </authorList>
    </citation>
    <scope>NUCLEOTIDE SEQUENCE [LARGE SCALE GENOMIC DNA]</scope>
    <source>
        <strain evidence="1 2">DRYC-M-16</strain>
    </source>
</reference>
<evidence type="ECO:0000313" key="2">
    <source>
        <dbReference type="Proteomes" id="UP000297741"/>
    </source>
</evidence>